<keyword evidence="2" id="KW-0732">Signal</keyword>
<dbReference type="Proteomes" id="UP000747399">
    <property type="component" value="Unassembled WGS sequence"/>
</dbReference>
<feature type="region of interest" description="Disordered" evidence="1">
    <location>
        <begin position="523"/>
        <end position="679"/>
    </location>
</feature>
<sequence>MPAYLLRSCCLWSLILIQQEQFKQDYQVPVRLHFGAMMAPPTNCYSRSRRRTFGLFPYTWQRPFSVSDHSFALLRLVPLLLALDGVFAATSPPSKPSSEGAALSILMRGKLQYRTTWPNGTWLLTSINGTSSSYTLPYQPIDVTSGSKLAPGQYVSLTCFLPNDTTTKCSNITNAKKDRALAAVPPSTNVTLRVLVMVVSLNKSRDCNRRGGANVTEVQNAFLEPNGHMDMLGNCSYGRMIFDRQHFKVVSTNIPCSAEITTICNLDYVANQAKGRLPDDIQIGSYSHLLYVLPDGLDGACLSGGIADFPGTQSWYSLAGDGVGIFSKGTVMQEILHNFGIYHGYGLRDVEYGDFSTAMGRGNSCPSAPELLRLGWAMPLAQLNSSTFPMATYMNFKLPATYLGPDGAMIKIQPDWLGINNYTKNLYLALRVKAAGDRDLLEKFNEKVNIHELNSVIDNSFTSEADPKSNFITAQPSNGPVNTSYFLQYKLHLLIGAYDSKTSTIMVTICRFVNGPKECAFDTLQSQQSPRSPAAPSPSPPPSPTPPSPTPPRPAPPPPPKPPLRSPPPPPSLATPPLPPSPPPPRPPSPLPPPPPPPRPSPPNPLPRSPQPSRPPPSSRPSPSPPPQPPPPPPLPSPPSPSPSRSLPPPRRSPQPPPSPPPQPRTSPPPGDNDPTCGGALAAKEQYKYTGANCLEKLLRQLEYKNDVVSPTDPWGSPSKWMRDWISRTRAYVVRPIQIDLLDSLNDMNDIYSLERPWESPSLELQYWITSMWVSSSDPLPGDNYRAK</sequence>
<keyword evidence="5" id="KW-1185">Reference proteome</keyword>
<evidence type="ECO:0000259" key="3">
    <source>
        <dbReference type="Pfam" id="PF05548"/>
    </source>
</evidence>
<proteinExistence type="predicted"/>
<reference evidence="4" key="1">
    <citation type="journal article" date="2021" name="Proc. Natl. Acad. Sci. U.S.A.">
        <title>Three genomes in the algal genus Volvox reveal the fate of a haploid sex-determining region after a transition to homothallism.</title>
        <authorList>
            <person name="Yamamoto K."/>
            <person name="Hamaji T."/>
            <person name="Kawai-Toyooka H."/>
            <person name="Matsuzaki R."/>
            <person name="Takahashi F."/>
            <person name="Nishimura Y."/>
            <person name="Kawachi M."/>
            <person name="Noguchi H."/>
            <person name="Minakuchi Y."/>
            <person name="Umen J.G."/>
            <person name="Toyoda A."/>
            <person name="Nozaki H."/>
        </authorList>
    </citation>
    <scope>NUCLEOTIDE SEQUENCE</scope>
    <source>
        <strain evidence="4">NIES-3780</strain>
    </source>
</reference>
<name>A0A8J4B0U0_9CHLO</name>
<evidence type="ECO:0000256" key="2">
    <source>
        <dbReference type="SAM" id="SignalP"/>
    </source>
</evidence>
<evidence type="ECO:0000313" key="4">
    <source>
        <dbReference type="EMBL" id="GIL49122.1"/>
    </source>
</evidence>
<dbReference type="Pfam" id="PF05548">
    <property type="entry name" value="Peptidase_M11"/>
    <property type="match status" value="1"/>
</dbReference>
<feature type="signal peptide" evidence="2">
    <location>
        <begin position="1"/>
        <end position="17"/>
    </location>
</feature>
<dbReference type="AlphaFoldDB" id="A0A8J4B0U0"/>
<dbReference type="PANTHER" id="PTHR24216">
    <property type="entry name" value="PAXILLIN-RELATED"/>
    <property type="match status" value="1"/>
</dbReference>
<comment type="caution">
    <text evidence="4">The sequence shown here is derived from an EMBL/GenBank/DDBJ whole genome shotgun (WGS) entry which is preliminary data.</text>
</comment>
<feature type="chain" id="PRO_5035319153" description="Peptidase M11 gametolysin domain-containing protein" evidence="2">
    <location>
        <begin position="18"/>
        <end position="788"/>
    </location>
</feature>
<evidence type="ECO:0000313" key="5">
    <source>
        <dbReference type="Proteomes" id="UP000747399"/>
    </source>
</evidence>
<evidence type="ECO:0000256" key="1">
    <source>
        <dbReference type="SAM" id="MobiDB-lite"/>
    </source>
</evidence>
<dbReference type="PANTHER" id="PTHR24216:SF65">
    <property type="entry name" value="PAXILLIN-LIKE PROTEIN 1"/>
    <property type="match status" value="1"/>
</dbReference>
<feature type="compositionally biased region" description="Pro residues" evidence="1">
    <location>
        <begin position="533"/>
        <end position="672"/>
    </location>
</feature>
<dbReference type="InterPro" id="IPR008752">
    <property type="entry name" value="Peptidase_M11"/>
</dbReference>
<feature type="domain" description="Peptidase M11 gametolysin" evidence="3">
    <location>
        <begin position="194"/>
        <end position="465"/>
    </location>
</feature>
<dbReference type="EMBL" id="BNCO01000006">
    <property type="protein sequence ID" value="GIL49122.1"/>
    <property type="molecule type" value="Genomic_DNA"/>
</dbReference>
<dbReference type="PRINTS" id="PR01217">
    <property type="entry name" value="PRICHEXTENSN"/>
</dbReference>
<protein>
    <recommendedName>
        <fullName evidence="3">Peptidase M11 gametolysin domain-containing protein</fullName>
    </recommendedName>
</protein>
<accession>A0A8J4B0U0</accession>
<organism evidence="4 5">
    <name type="scientific">Volvox africanus</name>
    <dbReference type="NCBI Taxonomy" id="51714"/>
    <lineage>
        <taxon>Eukaryota</taxon>
        <taxon>Viridiplantae</taxon>
        <taxon>Chlorophyta</taxon>
        <taxon>core chlorophytes</taxon>
        <taxon>Chlorophyceae</taxon>
        <taxon>CS clade</taxon>
        <taxon>Chlamydomonadales</taxon>
        <taxon>Volvocaceae</taxon>
        <taxon>Volvox</taxon>
    </lineage>
</organism>
<gene>
    <name evidence="4" type="ORF">Vafri_5600</name>
</gene>